<accession>A0A5B9PB11</accession>
<dbReference type="KEGG" id="mff:MFFC18_38220"/>
<name>A0A5B9PB11_9BACT</name>
<feature type="domain" description="Metallo-beta-lactamase" evidence="1">
    <location>
        <begin position="79"/>
        <end position="272"/>
    </location>
</feature>
<gene>
    <name evidence="2" type="primary">phnP</name>
    <name evidence="2" type="ORF">MFFC18_38220</name>
</gene>
<proteinExistence type="predicted"/>
<dbReference type="InterPro" id="IPR036866">
    <property type="entry name" value="RibonucZ/Hydroxyglut_hydro"/>
</dbReference>
<dbReference type="Pfam" id="PF12706">
    <property type="entry name" value="Lactamase_B_2"/>
    <property type="match status" value="1"/>
</dbReference>
<dbReference type="InterPro" id="IPR001279">
    <property type="entry name" value="Metallo-B-lactamas"/>
</dbReference>
<reference evidence="2 3" key="1">
    <citation type="submission" date="2019-08" db="EMBL/GenBank/DDBJ databases">
        <title>Deep-cultivation of Planctomycetes and their phenomic and genomic characterization uncovers novel biology.</title>
        <authorList>
            <person name="Wiegand S."/>
            <person name="Jogler M."/>
            <person name="Boedeker C."/>
            <person name="Pinto D."/>
            <person name="Vollmers J."/>
            <person name="Rivas-Marin E."/>
            <person name="Kohn T."/>
            <person name="Peeters S.H."/>
            <person name="Heuer A."/>
            <person name="Rast P."/>
            <person name="Oberbeckmann S."/>
            <person name="Bunk B."/>
            <person name="Jeske O."/>
            <person name="Meyerdierks A."/>
            <person name="Storesund J.E."/>
            <person name="Kallscheuer N."/>
            <person name="Luecker S."/>
            <person name="Lage O.M."/>
            <person name="Pohl T."/>
            <person name="Merkel B.J."/>
            <person name="Hornburger P."/>
            <person name="Mueller R.-W."/>
            <person name="Bruemmer F."/>
            <person name="Labrenz M."/>
            <person name="Spormann A.M."/>
            <person name="Op den Camp H."/>
            <person name="Overmann J."/>
            <person name="Amann R."/>
            <person name="Jetten M.S.M."/>
            <person name="Mascher T."/>
            <person name="Medema M.H."/>
            <person name="Devos D.P."/>
            <person name="Kaster A.-K."/>
            <person name="Ovreas L."/>
            <person name="Rohde M."/>
            <person name="Galperin M.Y."/>
            <person name="Jogler C."/>
        </authorList>
    </citation>
    <scope>NUCLEOTIDE SEQUENCE [LARGE SCALE GENOMIC DNA]</scope>
    <source>
        <strain evidence="2 3">FC18</strain>
    </source>
</reference>
<dbReference type="Gene3D" id="3.60.15.10">
    <property type="entry name" value="Ribonuclease Z/Hydroxyacylglutathione hydrolase-like"/>
    <property type="match status" value="1"/>
</dbReference>
<evidence type="ECO:0000313" key="2">
    <source>
        <dbReference type="EMBL" id="QEG23917.1"/>
    </source>
</evidence>
<keyword evidence="3" id="KW-1185">Reference proteome</keyword>
<keyword evidence="2" id="KW-0378">Hydrolase</keyword>
<organism evidence="2 3">
    <name type="scientific">Mariniblastus fucicola</name>
    <dbReference type="NCBI Taxonomy" id="980251"/>
    <lineage>
        <taxon>Bacteria</taxon>
        <taxon>Pseudomonadati</taxon>
        <taxon>Planctomycetota</taxon>
        <taxon>Planctomycetia</taxon>
        <taxon>Pirellulales</taxon>
        <taxon>Pirellulaceae</taxon>
        <taxon>Mariniblastus</taxon>
    </lineage>
</organism>
<dbReference type="GO" id="GO:0103043">
    <property type="term" value="F:phosphoribosyl 1,2-cyclic phosphate phosphodiesterase activity"/>
    <property type="evidence" value="ECO:0007669"/>
    <property type="project" value="UniProtKB-EC"/>
</dbReference>
<evidence type="ECO:0000259" key="1">
    <source>
        <dbReference type="SMART" id="SM00849"/>
    </source>
</evidence>
<dbReference type="SUPFAM" id="SSF56281">
    <property type="entry name" value="Metallo-hydrolase/oxidoreductase"/>
    <property type="match status" value="1"/>
</dbReference>
<dbReference type="PANTHER" id="PTHR42663:SF6">
    <property type="entry name" value="HYDROLASE C777.06C-RELATED"/>
    <property type="match status" value="1"/>
</dbReference>
<dbReference type="SMART" id="SM00849">
    <property type="entry name" value="Lactamase_B"/>
    <property type="match status" value="1"/>
</dbReference>
<protein>
    <submittedName>
        <fullName evidence="2">Phosphoribosyl 1,2-cyclic phosphodiesterase</fullName>
        <ecNumber evidence="2">3.1.4.55</ecNumber>
    </submittedName>
</protein>
<dbReference type="AlphaFoldDB" id="A0A5B9PB11"/>
<evidence type="ECO:0000313" key="3">
    <source>
        <dbReference type="Proteomes" id="UP000322214"/>
    </source>
</evidence>
<dbReference type="EC" id="3.1.4.55" evidence="2"/>
<dbReference type="CDD" id="cd16279">
    <property type="entry name" value="metallo-hydrolase-like_MBL-fold"/>
    <property type="match status" value="1"/>
</dbReference>
<sequence>MLYRQHANLIILLNSCFRIPNPPYPPDKHLANFLVSKQPVTTDIRGKLILLGTGTSVGVPAIGCGCDTCQSDNPRNKRTRSSAIFGLPEGNLLVDTSPDLHQQLIREKIGIVHSVIYTHEHSDHIMGFDDLRLFQFYLGHPVPVYCNETVEQRLRMAFDYAFSDREVTHAGAAPSVDLRRVSTEPIDILGATVIPIPLKHGPYFDVLGFRIGNVAYCTDVSHIPESSFELLEGVEVLVLDALRKDPHPTHFSIDQAIEVAARIGAKKTWFTHCACKVNYEVVNPTLPDGIEIGYDGLQIDLS</sequence>
<dbReference type="PANTHER" id="PTHR42663">
    <property type="entry name" value="HYDROLASE C777.06C-RELATED-RELATED"/>
    <property type="match status" value="1"/>
</dbReference>
<dbReference type="EMBL" id="CP042912">
    <property type="protein sequence ID" value="QEG23917.1"/>
    <property type="molecule type" value="Genomic_DNA"/>
</dbReference>
<dbReference type="Proteomes" id="UP000322214">
    <property type="component" value="Chromosome"/>
</dbReference>